<gene>
    <name evidence="2" type="ORF">KSP40_PGU018566</name>
</gene>
<dbReference type="EMBL" id="JBBWWR010000003">
    <property type="protein sequence ID" value="KAK8969628.1"/>
    <property type="molecule type" value="Genomic_DNA"/>
</dbReference>
<sequence length="182" mass="19567">MSLGAADRIEILTTLARLDRRIAQREAHLDVALDLKLVAFRMSCSIIVVFLSPPTPELESVALSPTSVEQPPPPPPQPVPLPTVLTALHLSLSSPAVDMQPPSSIIHDTPPSSAERGSLSVQILGDSGKEESVAEHPSTKKDLSPSTLTQNKAETGAPNRYDVLETFASFMPTGVTRFRRSK</sequence>
<evidence type="ECO:0000313" key="2">
    <source>
        <dbReference type="EMBL" id="KAK8969628.1"/>
    </source>
</evidence>
<reference evidence="2 3" key="1">
    <citation type="journal article" date="2022" name="Nat. Plants">
        <title>Genomes of leafy and leafless Platanthera orchids illuminate the evolution of mycoheterotrophy.</title>
        <authorList>
            <person name="Li M.H."/>
            <person name="Liu K.W."/>
            <person name="Li Z."/>
            <person name="Lu H.C."/>
            <person name="Ye Q.L."/>
            <person name="Zhang D."/>
            <person name="Wang J.Y."/>
            <person name="Li Y.F."/>
            <person name="Zhong Z.M."/>
            <person name="Liu X."/>
            <person name="Yu X."/>
            <person name="Liu D.K."/>
            <person name="Tu X.D."/>
            <person name="Liu B."/>
            <person name="Hao Y."/>
            <person name="Liao X.Y."/>
            <person name="Jiang Y.T."/>
            <person name="Sun W.H."/>
            <person name="Chen J."/>
            <person name="Chen Y.Q."/>
            <person name="Ai Y."/>
            <person name="Zhai J.W."/>
            <person name="Wu S.S."/>
            <person name="Zhou Z."/>
            <person name="Hsiao Y.Y."/>
            <person name="Wu W.L."/>
            <person name="Chen Y.Y."/>
            <person name="Lin Y.F."/>
            <person name="Hsu J.L."/>
            <person name="Li C.Y."/>
            <person name="Wang Z.W."/>
            <person name="Zhao X."/>
            <person name="Zhong W.Y."/>
            <person name="Ma X.K."/>
            <person name="Ma L."/>
            <person name="Huang J."/>
            <person name="Chen G.Z."/>
            <person name="Huang M.Z."/>
            <person name="Huang L."/>
            <person name="Peng D.H."/>
            <person name="Luo Y.B."/>
            <person name="Zou S.Q."/>
            <person name="Chen S.P."/>
            <person name="Lan S."/>
            <person name="Tsai W.C."/>
            <person name="Van de Peer Y."/>
            <person name="Liu Z.J."/>
        </authorList>
    </citation>
    <scope>NUCLEOTIDE SEQUENCE [LARGE SCALE GENOMIC DNA]</scope>
    <source>
        <strain evidence="2">Lor288</strain>
    </source>
</reference>
<proteinExistence type="predicted"/>
<dbReference type="Proteomes" id="UP001412067">
    <property type="component" value="Unassembled WGS sequence"/>
</dbReference>
<comment type="caution">
    <text evidence="2">The sequence shown here is derived from an EMBL/GenBank/DDBJ whole genome shotgun (WGS) entry which is preliminary data.</text>
</comment>
<feature type="compositionally biased region" description="Polar residues" evidence="1">
    <location>
        <begin position="144"/>
        <end position="153"/>
    </location>
</feature>
<organism evidence="2 3">
    <name type="scientific">Platanthera guangdongensis</name>
    <dbReference type="NCBI Taxonomy" id="2320717"/>
    <lineage>
        <taxon>Eukaryota</taxon>
        <taxon>Viridiplantae</taxon>
        <taxon>Streptophyta</taxon>
        <taxon>Embryophyta</taxon>
        <taxon>Tracheophyta</taxon>
        <taxon>Spermatophyta</taxon>
        <taxon>Magnoliopsida</taxon>
        <taxon>Liliopsida</taxon>
        <taxon>Asparagales</taxon>
        <taxon>Orchidaceae</taxon>
        <taxon>Orchidoideae</taxon>
        <taxon>Orchideae</taxon>
        <taxon>Orchidinae</taxon>
        <taxon>Platanthera</taxon>
    </lineage>
</organism>
<keyword evidence="3" id="KW-1185">Reference proteome</keyword>
<protein>
    <submittedName>
        <fullName evidence="2">Uncharacterized protein</fullName>
    </submittedName>
</protein>
<accession>A0ABR2MZH3</accession>
<evidence type="ECO:0000313" key="3">
    <source>
        <dbReference type="Proteomes" id="UP001412067"/>
    </source>
</evidence>
<feature type="region of interest" description="Disordered" evidence="1">
    <location>
        <begin position="98"/>
        <end position="117"/>
    </location>
</feature>
<evidence type="ECO:0000256" key="1">
    <source>
        <dbReference type="SAM" id="MobiDB-lite"/>
    </source>
</evidence>
<feature type="compositionally biased region" description="Basic and acidic residues" evidence="1">
    <location>
        <begin position="127"/>
        <end position="143"/>
    </location>
</feature>
<feature type="region of interest" description="Disordered" evidence="1">
    <location>
        <begin position="125"/>
        <end position="157"/>
    </location>
</feature>
<name>A0ABR2MZH3_9ASPA</name>